<sequence>MKGKNDYVLVKGMKNGDRTSFKRLYKKYHKPLYYLSRKYLKNEAIAEDAVQDVFIKLWQKREDLDESASVRSFLFTMLKNHVLNMIRDKKNHKRILKDLTLNEQQNPGYNPIENKIIYTEYLDFLKKALKKLSPAERKVFQMKSFEGLTNAEIAELNKVSINTVKTQYYLSSKFIRNYLRKHADIYSFIFIIFFI</sequence>
<dbReference type="Pfam" id="PF08281">
    <property type="entry name" value="Sigma70_r4_2"/>
    <property type="match status" value="1"/>
</dbReference>
<dbReference type="Gene3D" id="1.10.1740.10">
    <property type="match status" value="1"/>
</dbReference>
<proteinExistence type="inferred from homology"/>
<dbReference type="SUPFAM" id="SSF88946">
    <property type="entry name" value="Sigma2 domain of RNA polymerase sigma factors"/>
    <property type="match status" value="1"/>
</dbReference>
<evidence type="ECO:0000256" key="2">
    <source>
        <dbReference type="ARBA" id="ARBA00023015"/>
    </source>
</evidence>
<dbReference type="NCBIfam" id="TIGR02937">
    <property type="entry name" value="sigma70-ECF"/>
    <property type="match status" value="1"/>
</dbReference>
<evidence type="ECO:0000259" key="6">
    <source>
        <dbReference type="Pfam" id="PF08281"/>
    </source>
</evidence>
<dbReference type="GO" id="GO:0016987">
    <property type="term" value="F:sigma factor activity"/>
    <property type="evidence" value="ECO:0007669"/>
    <property type="project" value="UniProtKB-KW"/>
</dbReference>
<dbReference type="OrthoDB" id="659577at2"/>
<protein>
    <submittedName>
        <fullName evidence="7">RNA polymerase sigma-70 factor, ECF subfamily</fullName>
    </submittedName>
</protein>
<dbReference type="InterPro" id="IPR036388">
    <property type="entry name" value="WH-like_DNA-bd_sf"/>
</dbReference>
<comment type="similarity">
    <text evidence="1">Belongs to the sigma-70 factor family. ECF subfamily.</text>
</comment>
<dbReference type="CDD" id="cd06171">
    <property type="entry name" value="Sigma70_r4"/>
    <property type="match status" value="1"/>
</dbReference>
<gene>
    <name evidence="7" type="ORF">SAMN06265218_10795</name>
</gene>
<dbReference type="Pfam" id="PF04542">
    <property type="entry name" value="Sigma70_r2"/>
    <property type="match status" value="1"/>
</dbReference>
<keyword evidence="3" id="KW-0731">Sigma factor</keyword>
<keyword evidence="2" id="KW-0805">Transcription regulation</keyword>
<organism evidence="7 8">
    <name type="scientific">Fodinibius sediminis</name>
    <dbReference type="NCBI Taxonomy" id="1214077"/>
    <lineage>
        <taxon>Bacteria</taxon>
        <taxon>Pseudomonadati</taxon>
        <taxon>Balneolota</taxon>
        <taxon>Balneolia</taxon>
        <taxon>Balneolales</taxon>
        <taxon>Balneolaceae</taxon>
        <taxon>Fodinibius</taxon>
    </lineage>
</organism>
<dbReference type="InterPro" id="IPR007627">
    <property type="entry name" value="RNA_pol_sigma70_r2"/>
</dbReference>
<dbReference type="EMBL" id="FXTH01000007">
    <property type="protein sequence ID" value="SMO62737.1"/>
    <property type="molecule type" value="Genomic_DNA"/>
</dbReference>
<dbReference type="InterPro" id="IPR013324">
    <property type="entry name" value="RNA_pol_sigma_r3/r4-like"/>
</dbReference>
<evidence type="ECO:0000259" key="5">
    <source>
        <dbReference type="Pfam" id="PF04542"/>
    </source>
</evidence>
<dbReference type="SUPFAM" id="SSF88659">
    <property type="entry name" value="Sigma3 and sigma4 domains of RNA polymerase sigma factors"/>
    <property type="match status" value="1"/>
</dbReference>
<reference evidence="7 8" key="1">
    <citation type="submission" date="2017-05" db="EMBL/GenBank/DDBJ databases">
        <authorList>
            <person name="Varghese N."/>
            <person name="Submissions S."/>
        </authorList>
    </citation>
    <scope>NUCLEOTIDE SEQUENCE [LARGE SCALE GENOMIC DNA]</scope>
    <source>
        <strain evidence="7 8">DSM 21194</strain>
    </source>
</reference>
<dbReference type="GO" id="GO:0003677">
    <property type="term" value="F:DNA binding"/>
    <property type="evidence" value="ECO:0007669"/>
    <property type="project" value="InterPro"/>
</dbReference>
<dbReference type="InterPro" id="IPR014327">
    <property type="entry name" value="RNA_pol_sigma70_bacteroid"/>
</dbReference>
<evidence type="ECO:0000256" key="1">
    <source>
        <dbReference type="ARBA" id="ARBA00010641"/>
    </source>
</evidence>
<name>A0A521CTC8_9BACT</name>
<dbReference type="NCBIfam" id="TIGR02985">
    <property type="entry name" value="Sig70_bacteroi1"/>
    <property type="match status" value="1"/>
</dbReference>
<dbReference type="PANTHER" id="PTHR43133:SF46">
    <property type="entry name" value="RNA POLYMERASE SIGMA-70 FACTOR ECF SUBFAMILY"/>
    <property type="match status" value="1"/>
</dbReference>
<evidence type="ECO:0000313" key="8">
    <source>
        <dbReference type="Proteomes" id="UP000317593"/>
    </source>
</evidence>
<feature type="domain" description="RNA polymerase sigma factor 70 region 4 type 2" evidence="6">
    <location>
        <begin position="126"/>
        <end position="170"/>
    </location>
</feature>
<dbReference type="AlphaFoldDB" id="A0A521CTC8"/>
<dbReference type="GO" id="GO:0006352">
    <property type="term" value="P:DNA-templated transcription initiation"/>
    <property type="evidence" value="ECO:0007669"/>
    <property type="project" value="InterPro"/>
</dbReference>
<keyword evidence="4" id="KW-0804">Transcription</keyword>
<dbReference type="InterPro" id="IPR039425">
    <property type="entry name" value="RNA_pol_sigma-70-like"/>
</dbReference>
<dbReference type="Gene3D" id="1.10.10.10">
    <property type="entry name" value="Winged helix-like DNA-binding domain superfamily/Winged helix DNA-binding domain"/>
    <property type="match status" value="1"/>
</dbReference>
<dbReference type="Proteomes" id="UP000317593">
    <property type="component" value="Unassembled WGS sequence"/>
</dbReference>
<evidence type="ECO:0000256" key="3">
    <source>
        <dbReference type="ARBA" id="ARBA00023082"/>
    </source>
</evidence>
<dbReference type="PANTHER" id="PTHR43133">
    <property type="entry name" value="RNA POLYMERASE ECF-TYPE SIGMA FACTO"/>
    <property type="match status" value="1"/>
</dbReference>
<accession>A0A521CTC8</accession>
<dbReference type="InterPro" id="IPR013249">
    <property type="entry name" value="RNA_pol_sigma70_r4_t2"/>
</dbReference>
<keyword evidence="8" id="KW-1185">Reference proteome</keyword>
<dbReference type="InterPro" id="IPR014284">
    <property type="entry name" value="RNA_pol_sigma-70_dom"/>
</dbReference>
<feature type="domain" description="RNA polymerase sigma-70 region 2" evidence="5">
    <location>
        <begin position="24"/>
        <end position="90"/>
    </location>
</feature>
<evidence type="ECO:0000256" key="4">
    <source>
        <dbReference type="ARBA" id="ARBA00023163"/>
    </source>
</evidence>
<dbReference type="InterPro" id="IPR013325">
    <property type="entry name" value="RNA_pol_sigma_r2"/>
</dbReference>
<evidence type="ECO:0000313" key="7">
    <source>
        <dbReference type="EMBL" id="SMO62737.1"/>
    </source>
</evidence>